<keyword evidence="1 4" id="KW-0378">Hydrolase</keyword>
<dbReference type="Pfam" id="PF20434">
    <property type="entry name" value="BD-FAE"/>
    <property type="match status" value="1"/>
</dbReference>
<gene>
    <name evidence="4" type="ORF">LVJ94_28580</name>
</gene>
<dbReference type="InterPro" id="IPR049492">
    <property type="entry name" value="BD-FAE-like_dom"/>
</dbReference>
<protein>
    <submittedName>
        <fullName evidence="4">Alpha/beta hydrolase</fullName>
    </submittedName>
</protein>
<dbReference type="PANTHER" id="PTHR22946">
    <property type="entry name" value="DIENELACTONE HYDROLASE DOMAIN-CONTAINING PROTEIN-RELATED"/>
    <property type="match status" value="1"/>
</dbReference>
<accession>A0ABZ2KS43</accession>
<dbReference type="PROSITE" id="PS51257">
    <property type="entry name" value="PROKAR_LIPOPROTEIN"/>
    <property type="match status" value="1"/>
</dbReference>
<dbReference type="InterPro" id="IPR050261">
    <property type="entry name" value="FrsA_esterase"/>
</dbReference>
<dbReference type="PANTHER" id="PTHR22946:SF9">
    <property type="entry name" value="POLYKETIDE TRANSFERASE AF380"/>
    <property type="match status" value="1"/>
</dbReference>
<keyword evidence="5" id="KW-1185">Reference proteome</keyword>
<feature type="signal peptide" evidence="2">
    <location>
        <begin position="1"/>
        <end position="23"/>
    </location>
</feature>
<dbReference type="EMBL" id="CP089983">
    <property type="protein sequence ID" value="WXB00865.1"/>
    <property type="molecule type" value="Genomic_DNA"/>
</dbReference>
<organism evidence="4 5">
    <name type="scientific">Pendulispora rubella</name>
    <dbReference type="NCBI Taxonomy" id="2741070"/>
    <lineage>
        <taxon>Bacteria</taxon>
        <taxon>Pseudomonadati</taxon>
        <taxon>Myxococcota</taxon>
        <taxon>Myxococcia</taxon>
        <taxon>Myxococcales</taxon>
        <taxon>Sorangiineae</taxon>
        <taxon>Pendulisporaceae</taxon>
        <taxon>Pendulispora</taxon>
    </lineage>
</organism>
<evidence type="ECO:0000313" key="5">
    <source>
        <dbReference type="Proteomes" id="UP001374803"/>
    </source>
</evidence>
<dbReference type="GO" id="GO:0016787">
    <property type="term" value="F:hydrolase activity"/>
    <property type="evidence" value="ECO:0007669"/>
    <property type="project" value="UniProtKB-KW"/>
</dbReference>
<proteinExistence type="predicted"/>
<sequence length="464" mass="50676">MRLYRFVVQWIALVSFGCTGASATSGPPATPMAPQDGGKHPGVLFQQRPSQVETEALAKLGIVSKTLDEGDAASKGLDKLASQPNVDADRLAYVGDRHGAAVLARVKAAVFVAPQFGNEDERFLKESHIPIFEQFGAHDSAASEDVFDKTPDPKVRRVYESLTIDVALRDRREFLQLVFSPPEQAKIPGFYMTRLPVAYPLPPASSFQRLPERTYRTVAGQDFKLDVYRPAQSTAPRPAVVFVHGQMHPALVREAKNWRGYQEMAEILAAKGYVAVMPNLGASATGFGPNKLFSEVVPVADNLEEAVRYVRAHAPELGVDPARMALWVASAGGAYGLGSALGNLEPFTRAVVAYYPLVTESSLTGTEPPLPAAAIDRLSAMRQLRRPRRDGAKMPPVLLVRAGYDWDVLNRGIDDFAKLAADTKAPVTVVRHDHAHHAFEVLDATDETRAVLERTFAFLDANLR</sequence>
<keyword evidence="2" id="KW-0732">Signal</keyword>
<feature type="domain" description="BD-FAE-like" evidence="3">
    <location>
        <begin position="225"/>
        <end position="337"/>
    </location>
</feature>
<reference evidence="4" key="1">
    <citation type="submission" date="2021-12" db="EMBL/GenBank/DDBJ databases">
        <title>Discovery of the Pendulisporaceae a myxobacterial family with distinct sporulation behavior and unique specialized metabolism.</title>
        <authorList>
            <person name="Garcia R."/>
            <person name="Popoff A."/>
            <person name="Bader C.D."/>
            <person name="Loehr J."/>
            <person name="Walesch S."/>
            <person name="Walt C."/>
            <person name="Boldt J."/>
            <person name="Bunk B."/>
            <person name="Haeckl F.J.F.P.J."/>
            <person name="Gunesch A.P."/>
            <person name="Birkelbach J."/>
            <person name="Nuebel U."/>
            <person name="Pietschmann T."/>
            <person name="Bach T."/>
            <person name="Mueller R."/>
        </authorList>
    </citation>
    <scope>NUCLEOTIDE SEQUENCE</scope>
    <source>
        <strain evidence="4">MSr11367</strain>
    </source>
</reference>
<evidence type="ECO:0000259" key="3">
    <source>
        <dbReference type="Pfam" id="PF20434"/>
    </source>
</evidence>
<evidence type="ECO:0000256" key="1">
    <source>
        <dbReference type="ARBA" id="ARBA00022801"/>
    </source>
</evidence>
<dbReference type="SUPFAM" id="SSF53474">
    <property type="entry name" value="alpha/beta-Hydrolases"/>
    <property type="match status" value="1"/>
</dbReference>
<feature type="chain" id="PRO_5046488958" evidence="2">
    <location>
        <begin position="24"/>
        <end position="464"/>
    </location>
</feature>
<dbReference type="Gene3D" id="3.40.50.1820">
    <property type="entry name" value="alpha/beta hydrolase"/>
    <property type="match status" value="1"/>
</dbReference>
<dbReference type="RefSeq" id="WP_394830467.1">
    <property type="nucleotide sequence ID" value="NZ_CP089929.1"/>
</dbReference>
<dbReference type="Proteomes" id="UP001374803">
    <property type="component" value="Chromosome"/>
</dbReference>
<evidence type="ECO:0000256" key="2">
    <source>
        <dbReference type="SAM" id="SignalP"/>
    </source>
</evidence>
<name>A0ABZ2KS43_9BACT</name>
<evidence type="ECO:0000313" key="4">
    <source>
        <dbReference type="EMBL" id="WXB00865.1"/>
    </source>
</evidence>
<dbReference type="InterPro" id="IPR029058">
    <property type="entry name" value="AB_hydrolase_fold"/>
</dbReference>